<keyword evidence="3" id="KW-0963">Cytoplasm</keyword>
<keyword evidence="16" id="KW-1185">Reference proteome</keyword>
<evidence type="ECO:0000313" key="16">
    <source>
        <dbReference type="Proteomes" id="UP000515159"/>
    </source>
</evidence>
<keyword evidence="8 14" id="KW-0040">ANK repeat</keyword>
<evidence type="ECO:0000256" key="2">
    <source>
        <dbReference type="ARBA" id="ARBA00004496"/>
    </source>
</evidence>
<keyword evidence="7" id="KW-0832">Ubl conjugation</keyword>
<name>A0A6P8RWK4_GEOSA</name>
<keyword evidence="6" id="KW-0677">Repeat</keyword>
<sequence>MFAFGGRDCPRDMDAARDPKKDRHLAGLEDRHDSGLDSMKDDDYDQMMEELRDLKIEPNDRLPVQSAEPWKEQLTEDGDTILHLAIIHEELALALAAIKEAVGDSAFLNFQNNLKQAPLHLAVITEKPEIAQALLQAGCDPEVRDFRGNTALHIACEQGSLRGVGVLTQYSKPHQLEALLKCINYNGQTCLHLASIHGFLAIVENLISLGADINAQEPCNGRTALHLAVDLQNEALVSLLVRKGADVNKVTYQGYSPYQLTWGRENIGIQKQLEQLTLNSLHVLPDSEEEDSYESDYSDDEPMYDDCIFGGQPLMR</sequence>
<dbReference type="SMART" id="SM00248">
    <property type="entry name" value="ANK"/>
    <property type="match status" value="5"/>
</dbReference>
<accession>A0A6P8RWK4</accession>
<evidence type="ECO:0000256" key="10">
    <source>
        <dbReference type="ARBA" id="ARBA00038439"/>
    </source>
</evidence>
<comment type="function">
    <text evidence="13">Inhibits the activity of dimeric NF-kappa-B/REL complexes by trapping REL (RELA/p65 and NFKB1/p50) dimers in the cytoplasm by masking their nuclear localization signals. On cellular stimulation by immune and pro-inflammatory responses, becomes phosphorylated promoting ubiquitination and degradation, enabling the dimeric RELA to translocate to the nucleus and activate transcription.</text>
</comment>
<dbReference type="GO" id="GO:0071356">
    <property type="term" value="P:cellular response to tumor necrosis factor"/>
    <property type="evidence" value="ECO:0007669"/>
    <property type="project" value="TreeGrafter"/>
</dbReference>
<keyword evidence="9" id="KW-0539">Nucleus</keyword>
<dbReference type="PROSITE" id="PS50297">
    <property type="entry name" value="ANK_REP_REGION"/>
    <property type="match status" value="3"/>
</dbReference>
<feature type="repeat" description="ANK" evidence="14">
    <location>
        <begin position="186"/>
        <end position="218"/>
    </location>
</feature>
<dbReference type="PROSITE" id="PS50088">
    <property type="entry name" value="ANK_REPEAT"/>
    <property type="match status" value="3"/>
</dbReference>
<dbReference type="CTD" id="4792"/>
<feature type="repeat" description="ANK" evidence="14">
    <location>
        <begin position="220"/>
        <end position="252"/>
    </location>
</feature>
<evidence type="ECO:0000256" key="12">
    <source>
        <dbReference type="ARBA" id="ARBA00041987"/>
    </source>
</evidence>
<keyword evidence="4" id="KW-1017">Isopeptide bond</keyword>
<gene>
    <name evidence="17" type="primary">NFKBIA</name>
</gene>
<dbReference type="KEGG" id="gsh:117364201"/>
<keyword evidence="5" id="KW-0597">Phosphoprotein</keyword>
<dbReference type="SUPFAM" id="SSF48403">
    <property type="entry name" value="Ankyrin repeat"/>
    <property type="match status" value="1"/>
</dbReference>
<dbReference type="AlphaFoldDB" id="A0A6P8RWK4"/>
<comment type="subcellular location">
    <subcellularLocation>
        <location evidence="2">Cytoplasm</location>
    </subcellularLocation>
    <subcellularLocation>
        <location evidence="1">Nucleus</location>
    </subcellularLocation>
</comment>
<organism evidence="16 17">
    <name type="scientific">Geotrypetes seraphini</name>
    <name type="common">Gaboon caecilian</name>
    <name type="synonym">Caecilia seraphini</name>
    <dbReference type="NCBI Taxonomy" id="260995"/>
    <lineage>
        <taxon>Eukaryota</taxon>
        <taxon>Metazoa</taxon>
        <taxon>Chordata</taxon>
        <taxon>Craniata</taxon>
        <taxon>Vertebrata</taxon>
        <taxon>Euteleostomi</taxon>
        <taxon>Amphibia</taxon>
        <taxon>Gymnophiona</taxon>
        <taxon>Geotrypetes</taxon>
    </lineage>
</organism>
<dbReference type="GO" id="GO:0005634">
    <property type="term" value="C:nucleus"/>
    <property type="evidence" value="ECO:0007669"/>
    <property type="project" value="UniProtKB-SubCell"/>
</dbReference>
<evidence type="ECO:0000313" key="17">
    <source>
        <dbReference type="RefSeq" id="XP_033809091.1"/>
    </source>
</evidence>
<protein>
    <recommendedName>
        <fullName evidence="11">NF-kappa-B inhibitor alpha</fullName>
    </recommendedName>
    <alternativeName>
        <fullName evidence="12">I-kappa-B-alpha</fullName>
    </alternativeName>
</protein>
<evidence type="ECO:0000256" key="9">
    <source>
        <dbReference type="ARBA" id="ARBA00023242"/>
    </source>
</evidence>
<dbReference type="InterPro" id="IPR051070">
    <property type="entry name" value="NF-kappa-B_inhibitor"/>
</dbReference>
<dbReference type="InterPro" id="IPR002110">
    <property type="entry name" value="Ankyrin_rpt"/>
</dbReference>
<dbReference type="OrthoDB" id="20727at2759"/>
<dbReference type="PRINTS" id="PR01415">
    <property type="entry name" value="ANKYRIN"/>
</dbReference>
<evidence type="ECO:0000256" key="7">
    <source>
        <dbReference type="ARBA" id="ARBA00022843"/>
    </source>
</evidence>
<dbReference type="Pfam" id="PF12796">
    <property type="entry name" value="Ank_2"/>
    <property type="match status" value="2"/>
</dbReference>
<feature type="repeat" description="ANK" evidence="14">
    <location>
        <begin position="114"/>
        <end position="146"/>
    </location>
</feature>
<dbReference type="RefSeq" id="XP_033809091.1">
    <property type="nucleotide sequence ID" value="XM_033953200.1"/>
</dbReference>
<evidence type="ECO:0000256" key="14">
    <source>
        <dbReference type="PROSITE-ProRule" id="PRU00023"/>
    </source>
</evidence>
<dbReference type="InParanoid" id="A0A6P8RWK4"/>
<evidence type="ECO:0000256" key="11">
    <source>
        <dbReference type="ARBA" id="ARBA00041123"/>
    </source>
</evidence>
<dbReference type="PANTHER" id="PTHR46680:SF1">
    <property type="entry name" value="NF-KAPPA-B INHIBITOR ALPHA"/>
    <property type="match status" value="1"/>
</dbReference>
<feature type="region of interest" description="Disordered" evidence="15">
    <location>
        <begin position="1"/>
        <end position="41"/>
    </location>
</feature>
<reference evidence="17" key="1">
    <citation type="submission" date="2025-08" db="UniProtKB">
        <authorList>
            <consortium name="RefSeq"/>
        </authorList>
    </citation>
    <scope>IDENTIFICATION</scope>
</reference>
<comment type="similarity">
    <text evidence="10">Belongs to the NF-kappa-B inhibitor family.</text>
</comment>
<dbReference type="Gene3D" id="1.25.40.20">
    <property type="entry name" value="Ankyrin repeat-containing domain"/>
    <property type="match status" value="1"/>
</dbReference>
<dbReference type="Proteomes" id="UP000515159">
    <property type="component" value="Chromosome 7"/>
</dbReference>
<evidence type="ECO:0000256" key="4">
    <source>
        <dbReference type="ARBA" id="ARBA00022499"/>
    </source>
</evidence>
<dbReference type="GO" id="GO:0005829">
    <property type="term" value="C:cytosol"/>
    <property type="evidence" value="ECO:0007669"/>
    <property type="project" value="UniProtKB-ARBA"/>
</dbReference>
<evidence type="ECO:0000256" key="5">
    <source>
        <dbReference type="ARBA" id="ARBA00022553"/>
    </source>
</evidence>
<evidence type="ECO:0000256" key="15">
    <source>
        <dbReference type="SAM" id="MobiDB-lite"/>
    </source>
</evidence>
<dbReference type="GeneID" id="117364201"/>
<dbReference type="InterPro" id="IPR036770">
    <property type="entry name" value="Ankyrin_rpt-contain_sf"/>
</dbReference>
<evidence type="ECO:0000256" key="3">
    <source>
        <dbReference type="ARBA" id="ARBA00022490"/>
    </source>
</evidence>
<feature type="compositionally biased region" description="Basic and acidic residues" evidence="15">
    <location>
        <begin position="8"/>
        <end position="41"/>
    </location>
</feature>
<proteinExistence type="inferred from homology"/>
<dbReference type="GO" id="GO:0034142">
    <property type="term" value="P:toll-like receptor 4 signaling pathway"/>
    <property type="evidence" value="ECO:0007669"/>
    <property type="project" value="TreeGrafter"/>
</dbReference>
<dbReference type="PANTHER" id="PTHR46680">
    <property type="entry name" value="NF-KAPPA-B INHIBITOR ALPHA"/>
    <property type="match status" value="1"/>
</dbReference>
<dbReference type="FunCoup" id="A0A6P8RWK4">
    <property type="interactions" value="1553"/>
</dbReference>
<evidence type="ECO:0000256" key="6">
    <source>
        <dbReference type="ARBA" id="ARBA00022737"/>
    </source>
</evidence>
<dbReference type="GO" id="GO:0051059">
    <property type="term" value="F:NF-kappaB binding"/>
    <property type="evidence" value="ECO:0007669"/>
    <property type="project" value="TreeGrafter"/>
</dbReference>
<evidence type="ECO:0000256" key="1">
    <source>
        <dbReference type="ARBA" id="ARBA00004123"/>
    </source>
</evidence>
<evidence type="ECO:0000256" key="13">
    <source>
        <dbReference type="ARBA" id="ARBA00045368"/>
    </source>
</evidence>
<evidence type="ECO:0000256" key="8">
    <source>
        <dbReference type="ARBA" id="ARBA00023043"/>
    </source>
</evidence>
<dbReference type="FunFam" id="1.25.40.20:FF:000124">
    <property type="entry name" value="NF-kappa-B inhibitor alpha isoform X2"/>
    <property type="match status" value="1"/>
</dbReference>